<dbReference type="PROSITE" id="PS50850">
    <property type="entry name" value="MFS"/>
    <property type="match status" value="1"/>
</dbReference>
<dbReference type="NCBIfam" id="TIGR00879">
    <property type="entry name" value="SP"/>
    <property type="match status" value="1"/>
</dbReference>
<comment type="caution">
    <text evidence="10">The sequence shown here is derived from an EMBL/GenBank/DDBJ whole genome shotgun (WGS) entry which is preliminary data.</text>
</comment>
<dbReference type="Pfam" id="PF00083">
    <property type="entry name" value="Sugar_tr"/>
    <property type="match status" value="1"/>
</dbReference>
<evidence type="ECO:0000256" key="1">
    <source>
        <dbReference type="ARBA" id="ARBA00004141"/>
    </source>
</evidence>
<feature type="transmembrane region" description="Helical" evidence="8">
    <location>
        <begin position="271"/>
        <end position="292"/>
    </location>
</feature>
<feature type="non-terminal residue" evidence="10">
    <location>
        <position position="483"/>
    </location>
</feature>
<dbReference type="GO" id="GO:0016020">
    <property type="term" value="C:membrane"/>
    <property type="evidence" value="ECO:0007669"/>
    <property type="project" value="UniProtKB-SubCell"/>
</dbReference>
<protein>
    <submittedName>
        <fullName evidence="10">Sugar transporter</fullName>
    </submittedName>
</protein>
<dbReference type="Gene3D" id="1.20.1250.20">
    <property type="entry name" value="MFS general substrate transporter like domains"/>
    <property type="match status" value="1"/>
</dbReference>
<feature type="domain" description="Major facilitator superfamily (MFS) profile" evidence="9">
    <location>
        <begin position="15"/>
        <end position="457"/>
    </location>
</feature>
<feature type="non-terminal residue" evidence="10">
    <location>
        <position position="1"/>
    </location>
</feature>
<evidence type="ECO:0000313" key="11">
    <source>
        <dbReference type="Proteomes" id="UP001203852"/>
    </source>
</evidence>
<dbReference type="AlphaFoldDB" id="A0AAN6IHG9"/>
<reference evidence="10" key="1">
    <citation type="journal article" date="2022" name="bioRxiv">
        <title>Deciphering the potential niche of two novel black yeast fungi from a biological soil crust based on their genomes, phenotypes, and melanin regulation.</title>
        <authorList>
            <consortium name="DOE Joint Genome Institute"/>
            <person name="Carr E.C."/>
            <person name="Barton Q."/>
            <person name="Grambo S."/>
            <person name="Sullivan M."/>
            <person name="Renfro C.M."/>
            <person name="Kuo A."/>
            <person name="Pangilinan J."/>
            <person name="Lipzen A."/>
            <person name="Keymanesh K."/>
            <person name="Savage E."/>
            <person name="Barry K."/>
            <person name="Grigoriev I.V."/>
            <person name="Riekhof W.R."/>
            <person name="Harris S.S."/>
        </authorList>
    </citation>
    <scope>NUCLEOTIDE SEQUENCE</scope>
    <source>
        <strain evidence="10">JF 03-4F</strain>
    </source>
</reference>
<feature type="transmembrane region" description="Helical" evidence="8">
    <location>
        <begin position="189"/>
        <end position="210"/>
    </location>
</feature>
<feature type="transmembrane region" description="Helical" evidence="8">
    <location>
        <begin position="153"/>
        <end position="173"/>
    </location>
</feature>
<evidence type="ECO:0000256" key="5">
    <source>
        <dbReference type="ARBA" id="ARBA00022989"/>
    </source>
</evidence>
<evidence type="ECO:0000256" key="3">
    <source>
        <dbReference type="ARBA" id="ARBA00022448"/>
    </source>
</evidence>
<feature type="transmembrane region" description="Helical" evidence="8">
    <location>
        <begin position="92"/>
        <end position="109"/>
    </location>
</feature>
<comment type="similarity">
    <text evidence="2 7">Belongs to the major facilitator superfamily. Sugar transporter (TC 2.A.1.1) family.</text>
</comment>
<dbReference type="PANTHER" id="PTHR48022:SF5">
    <property type="entry name" value="ALPHA-GLUCOSIDES PERMEASE MPH2-RELATED"/>
    <property type="match status" value="1"/>
</dbReference>
<organism evidence="10 11">
    <name type="scientific">Exophiala viscosa</name>
    <dbReference type="NCBI Taxonomy" id="2486360"/>
    <lineage>
        <taxon>Eukaryota</taxon>
        <taxon>Fungi</taxon>
        <taxon>Dikarya</taxon>
        <taxon>Ascomycota</taxon>
        <taxon>Pezizomycotina</taxon>
        <taxon>Eurotiomycetes</taxon>
        <taxon>Chaetothyriomycetidae</taxon>
        <taxon>Chaetothyriales</taxon>
        <taxon>Herpotrichiellaceae</taxon>
        <taxon>Exophiala</taxon>
    </lineage>
</organism>
<evidence type="ECO:0000256" key="6">
    <source>
        <dbReference type="ARBA" id="ARBA00023136"/>
    </source>
</evidence>
<feature type="transmembrane region" description="Helical" evidence="8">
    <location>
        <begin position="59"/>
        <end position="80"/>
    </location>
</feature>
<evidence type="ECO:0000259" key="9">
    <source>
        <dbReference type="PROSITE" id="PS50850"/>
    </source>
</evidence>
<dbReference type="FunFam" id="1.20.1250.20:FF:000078">
    <property type="entry name" value="MFS maltose transporter, putative"/>
    <property type="match status" value="1"/>
</dbReference>
<proteinExistence type="inferred from homology"/>
<dbReference type="Proteomes" id="UP001203852">
    <property type="component" value="Unassembled WGS sequence"/>
</dbReference>
<evidence type="ECO:0000313" key="10">
    <source>
        <dbReference type="EMBL" id="KAI1615504.1"/>
    </source>
</evidence>
<keyword evidence="6 8" id="KW-0472">Membrane</keyword>
<feature type="transmembrane region" description="Helical" evidence="8">
    <location>
        <begin position="304"/>
        <end position="326"/>
    </location>
</feature>
<feature type="transmembrane region" description="Helical" evidence="8">
    <location>
        <begin position="360"/>
        <end position="388"/>
    </location>
</feature>
<evidence type="ECO:0000256" key="8">
    <source>
        <dbReference type="SAM" id="Phobius"/>
    </source>
</evidence>
<keyword evidence="4 8" id="KW-0812">Transmembrane</keyword>
<keyword evidence="11" id="KW-1185">Reference proteome</keyword>
<comment type="subcellular location">
    <subcellularLocation>
        <location evidence="1">Membrane</location>
        <topology evidence="1">Multi-pass membrane protein</topology>
    </subcellularLocation>
</comment>
<feature type="transmembrane region" description="Helical" evidence="8">
    <location>
        <begin position="434"/>
        <end position="451"/>
    </location>
</feature>
<gene>
    <name evidence="10" type="ORF">EDD36DRAFT_372750</name>
</gene>
<keyword evidence="3 7" id="KW-0813">Transport</keyword>
<feature type="transmembrane region" description="Helical" evidence="8">
    <location>
        <begin position="12"/>
        <end position="39"/>
    </location>
</feature>
<keyword evidence="10" id="KW-0762">Sugar transport</keyword>
<dbReference type="InterPro" id="IPR050360">
    <property type="entry name" value="MFS_Sugar_Transporters"/>
</dbReference>
<dbReference type="InterPro" id="IPR020846">
    <property type="entry name" value="MFS_dom"/>
</dbReference>
<dbReference type="InterPro" id="IPR005828">
    <property type="entry name" value="MFS_sugar_transport-like"/>
</dbReference>
<dbReference type="PANTHER" id="PTHR48022">
    <property type="entry name" value="PLASTIDIC GLUCOSE TRANSPORTER 4"/>
    <property type="match status" value="1"/>
</dbReference>
<name>A0AAN6IHG9_9EURO</name>
<evidence type="ECO:0000256" key="7">
    <source>
        <dbReference type="RuleBase" id="RU003346"/>
    </source>
</evidence>
<dbReference type="InterPro" id="IPR003663">
    <property type="entry name" value="Sugar/inositol_transpt"/>
</dbReference>
<dbReference type="InterPro" id="IPR036259">
    <property type="entry name" value="MFS_trans_sf"/>
</dbReference>
<feature type="transmembrane region" description="Helical" evidence="8">
    <location>
        <begin position="408"/>
        <end position="428"/>
    </location>
</feature>
<dbReference type="GO" id="GO:0005351">
    <property type="term" value="F:carbohydrate:proton symporter activity"/>
    <property type="evidence" value="ECO:0007669"/>
    <property type="project" value="TreeGrafter"/>
</dbReference>
<dbReference type="SUPFAM" id="SSF103473">
    <property type="entry name" value="MFS general substrate transporter"/>
    <property type="match status" value="1"/>
</dbReference>
<sequence length="483" mass="54299">SLRDGLRRCYSAVFWSAFLSLGVIMEGYDAILLNSLYGLPSFQQKFGVRQPDGTYNITAKWQSIVSNAVMLGQFFGLFIAGWASDKFGFRRTTMVTCVLTAAVIFMQFFSTDLKMLTGAEVLFGFPLSVFLTLTTVYAADVCPLVLRPYLTTWVNLCWTIGKVISAGVLRAFVNTESHWGYKVPFATQWIWPPLILVGTFFAPESPYWLVRQNRGEDARKSLRRLFHGFTEQEIQQYLAQIVVTNEHEIELQQGTSYLDCLKGTNLRRTEIACMTWIIQPFCGFAVVGYATYFFEQAGIDSNDAFSLSLGQQAIAFCGGIAMWFILPRVGRRTLMLWGLVISAITQIIVGGLGIPAPRSGVAWATGAVLMVYILSYSMTIGPLAYIIVAEMGSSRLRAKTTVLARNAYQVATVVNNVLTTYQINSAAWNWRGKAGFFWGGFNVLLFVYCYYRLPEIKARTFLELDLLFENHVPARHFKDCDID</sequence>
<dbReference type="EMBL" id="MU404352">
    <property type="protein sequence ID" value="KAI1615504.1"/>
    <property type="molecule type" value="Genomic_DNA"/>
</dbReference>
<evidence type="ECO:0000256" key="4">
    <source>
        <dbReference type="ARBA" id="ARBA00022692"/>
    </source>
</evidence>
<accession>A0AAN6IHG9</accession>
<feature type="transmembrane region" description="Helical" evidence="8">
    <location>
        <begin position="333"/>
        <end position="354"/>
    </location>
</feature>
<feature type="transmembrane region" description="Helical" evidence="8">
    <location>
        <begin position="121"/>
        <end position="146"/>
    </location>
</feature>
<keyword evidence="5 8" id="KW-1133">Transmembrane helix</keyword>
<evidence type="ECO:0000256" key="2">
    <source>
        <dbReference type="ARBA" id="ARBA00010992"/>
    </source>
</evidence>